<gene>
    <name evidence="1" type="ORF">ACFP2V_35290</name>
</gene>
<reference evidence="2" key="1">
    <citation type="journal article" date="2019" name="Int. J. Syst. Evol. Microbiol.">
        <title>The Global Catalogue of Microorganisms (GCM) 10K type strain sequencing project: providing services to taxonomists for standard genome sequencing and annotation.</title>
        <authorList>
            <consortium name="The Broad Institute Genomics Platform"/>
            <consortium name="The Broad Institute Genome Sequencing Center for Infectious Disease"/>
            <person name="Wu L."/>
            <person name="Ma J."/>
        </authorList>
    </citation>
    <scope>NUCLEOTIDE SEQUENCE [LARGE SCALE GENOMIC DNA]</scope>
    <source>
        <strain evidence="2">JCM 13852</strain>
    </source>
</reference>
<dbReference type="Proteomes" id="UP001596183">
    <property type="component" value="Unassembled WGS sequence"/>
</dbReference>
<comment type="caution">
    <text evidence="1">The sequence shown here is derived from an EMBL/GenBank/DDBJ whole genome shotgun (WGS) entry which is preliminary data.</text>
</comment>
<evidence type="ECO:0000313" key="2">
    <source>
        <dbReference type="Proteomes" id="UP001596183"/>
    </source>
</evidence>
<accession>A0ABW0XWY0</accession>
<name>A0ABW0XWY0_9ACTN</name>
<organism evidence="1 2">
    <name type="scientific">Streptomyces incanus</name>
    <dbReference type="NCBI Taxonomy" id="887453"/>
    <lineage>
        <taxon>Bacteria</taxon>
        <taxon>Bacillati</taxon>
        <taxon>Actinomycetota</taxon>
        <taxon>Actinomycetes</taxon>
        <taxon>Kitasatosporales</taxon>
        <taxon>Streptomycetaceae</taxon>
        <taxon>Streptomyces</taxon>
    </lineage>
</organism>
<sequence length="161" mass="17547">MLKISGAKWLVAVLVTLCLGGGVLAWWLLREPAPYALRDTPEVKVTVRAAESTYPEVEEVAREVELVLEVYVQRLRGGDAADLAGVGAPWYTGREKAAQRLIVEFGAHADKPVEAVVADPVAPGLATVELRFSDGRQQVLDLTRDDDVWWLSMGNGDPVKP</sequence>
<protein>
    <submittedName>
        <fullName evidence="1">Uncharacterized protein</fullName>
    </submittedName>
</protein>
<keyword evidence="2" id="KW-1185">Reference proteome</keyword>
<proteinExistence type="predicted"/>
<dbReference type="RefSeq" id="WP_381219633.1">
    <property type="nucleotide sequence ID" value="NZ_JBHSPC010000148.1"/>
</dbReference>
<dbReference type="EMBL" id="JBHSPC010000148">
    <property type="protein sequence ID" value="MFC5675135.1"/>
    <property type="molecule type" value="Genomic_DNA"/>
</dbReference>
<evidence type="ECO:0000313" key="1">
    <source>
        <dbReference type="EMBL" id="MFC5675135.1"/>
    </source>
</evidence>